<gene>
    <name evidence="5" type="ORF">R6U77_13065</name>
</gene>
<dbReference type="InterPro" id="IPR039506">
    <property type="entry name" value="SPOB_a"/>
</dbReference>
<evidence type="ECO:0000256" key="2">
    <source>
        <dbReference type="ARBA" id="ARBA00022679"/>
    </source>
</evidence>
<evidence type="ECO:0000256" key="3">
    <source>
        <dbReference type="ARBA" id="ARBA00022777"/>
    </source>
</evidence>
<accession>A0ABZ0RUD8</accession>
<organism evidence="5 6">
    <name type="scientific">Lysinibacillus louembei</name>
    <dbReference type="NCBI Taxonomy" id="1470088"/>
    <lineage>
        <taxon>Bacteria</taxon>
        <taxon>Bacillati</taxon>
        <taxon>Bacillota</taxon>
        <taxon>Bacilli</taxon>
        <taxon>Bacillales</taxon>
        <taxon>Bacillaceae</taxon>
        <taxon>Lysinibacillus</taxon>
    </lineage>
</organism>
<dbReference type="RefSeq" id="WP_319835960.1">
    <property type="nucleotide sequence ID" value="NZ_CP137624.1"/>
</dbReference>
<evidence type="ECO:0000313" key="5">
    <source>
        <dbReference type="EMBL" id="WPK10811.1"/>
    </source>
</evidence>
<reference evidence="5 6" key="1">
    <citation type="submission" date="2023-09" db="EMBL/GenBank/DDBJ databases">
        <authorList>
            <person name="Page C.A."/>
            <person name="Perez-Diaz I.M."/>
        </authorList>
    </citation>
    <scope>NUCLEOTIDE SEQUENCE [LARGE SCALE GENOMIC DNA]</scope>
    <source>
        <strain evidence="5 6">Ll15</strain>
    </source>
</reference>
<name>A0ABZ0RUD8_9BACI</name>
<evidence type="ECO:0000259" key="4">
    <source>
        <dbReference type="Pfam" id="PF14689"/>
    </source>
</evidence>
<dbReference type="Gene3D" id="3.30.565.30">
    <property type="entry name" value="Sporulation initiation phosphotransferase B (SpoOB), C-terminal domain"/>
    <property type="match status" value="1"/>
</dbReference>
<dbReference type="SUPFAM" id="SSF55890">
    <property type="entry name" value="Sporulation response regulatory protein Spo0B"/>
    <property type="match status" value="1"/>
</dbReference>
<dbReference type="EMBL" id="CP137624">
    <property type="protein sequence ID" value="WPK10811.1"/>
    <property type="molecule type" value="Genomic_DNA"/>
</dbReference>
<dbReference type="InterPro" id="IPR016120">
    <property type="entry name" value="Sig_transdc_His_kin_SpoOB"/>
</dbReference>
<dbReference type="Gene3D" id="1.10.287.130">
    <property type="match status" value="1"/>
</dbReference>
<keyword evidence="3" id="KW-0418">Kinase</keyword>
<evidence type="ECO:0000313" key="6">
    <source>
        <dbReference type="Proteomes" id="UP001322664"/>
    </source>
</evidence>
<dbReference type="Pfam" id="PF14689">
    <property type="entry name" value="SPOB_a"/>
    <property type="match status" value="1"/>
</dbReference>
<protein>
    <submittedName>
        <fullName evidence="5">Spo0B domain-containing protein</fullName>
    </submittedName>
</protein>
<sequence>MTTKPLTINDVLRFANHDFLNQLNLIQMYLDLQRIEEAKQIIQNIADDSKMLSNMNKLQLPRTSEWIQTFAWRFPAIELKLDSDVKQVVNHPQLDEALARYLENTVIHIYDGLDAYAEHQLHIVTTSDATQFQLSFHLTGHWSEASLISEIEHMCIDIIEVTENSLHYVLSAGLE</sequence>
<dbReference type="Proteomes" id="UP001322664">
    <property type="component" value="Chromosome"/>
</dbReference>
<evidence type="ECO:0000256" key="1">
    <source>
        <dbReference type="ARBA" id="ARBA00022553"/>
    </source>
</evidence>
<keyword evidence="2" id="KW-0808">Transferase</keyword>
<feature type="domain" description="SpoOB alpha-helical" evidence="4">
    <location>
        <begin position="7"/>
        <end position="58"/>
    </location>
</feature>
<proteinExistence type="predicted"/>
<keyword evidence="6" id="KW-1185">Reference proteome</keyword>
<dbReference type="InterPro" id="IPR037100">
    <property type="entry name" value="Spo0B_C_sf"/>
</dbReference>
<keyword evidence="1" id="KW-0597">Phosphoprotein</keyword>